<dbReference type="NCBIfam" id="NF009954">
    <property type="entry name" value="PRK13420.1"/>
    <property type="match status" value="1"/>
</dbReference>
<evidence type="ECO:0000313" key="14">
    <source>
        <dbReference type="Proteomes" id="UP001193680"/>
    </source>
</evidence>
<evidence type="ECO:0000256" key="5">
    <source>
        <dbReference type="ARBA" id="ARBA00022692"/>
    </source>
</evidence>
<evidence type="ECO:0000256" key="4">
    <source>
        <dbReference type="ARBA" id="ARBA00022547"/>
    </source>
</evidence>
<dbReference type="HAMAP" id="MF_01393">
    <property type="entry name" value="ATP_synth_a_bact"/>
    <property type="match status" value="1"/>
</dbReference>
<keyword evidence="14" id="KW-1185">Reference proteome</keyword>
<keyword evidence="6 11" id="KW-0375">Hydrogen ion transport</keyword>
<keyword evidence="5 11" id="KW-0812">Transmembrane</keyword>
<keyword evidence="7 11" id="KW-1133">Transmembrane helix</keyword>
<dbReference type="PRINTS" id="PR00123">
    <property type="entry name" value="ATPASEA"/>
</dbReference>
<feature type="transmembrane region" description="Helical" evidence="11">
    <location>
        <begin position="12"/>
        <end position="39"/>
    </location>
</feature>
<dbReference type="RefSeq" id="WP_185977862.1">
    <property type="nucleotide sequence ID" value="NZ_JACBGI020000006.1"/>
</dbReference>
<dbReference type="InterPro" id="IPR023011">
    <property type="entry name" value="ATP_synth_F0_asu_AS"/>
</dbReference>
<feature type="transmembrane region" description="Helical" evidence="11">
    <location>
        <begin position="77"/>
        <end position="97"/>
    </location>
</feature>
<name>A0ABS0BX94_9GAMM</name>
<evidence type="ECO:0000313" key="13">
    <source>
        <dbReference type="EMBL" id="MBF6057713.1"/>
    </source>
</evidence>
<dbReference type="CDD" id="cd00310">
    <property type="entry name" value="ATP-synt_Fo_a_6"/>
    <property type="match status" value="1"/>
</dbReference>
<keyword evidence="9 11" id="KW-0472">Membrane</keyword>
<keyword evidence="8 11" id="KW-0406">Ion transport</keyword>
<reference evidence="13 14" key="1">
    <citation type="submission" date="2020-06" db="EMBL/GenBank/DDBJ databases">
        <authorList>
            <person name="Scott K."/>
        </authorList>
    </citation>
    <scope>NUCLEOTIDE SEQUENCE [LARGE SCALE GENOMIC DNA]</scope>
    <source>
        <strain evidence="13 14">HH1</strain>
    </source>
</reference>
<sequence>MQDSGLSIQSIFQIGPLAITNTVVTTWVIVLGLSLFVYLYRSRFAGTSGKLQTAVEAVIIAMEDAIAGVAPEHAKRLLPFIGSLWIFLLVSNLIGLIPGAHSPTRDFSATAALAGLVFVSVHWFGIRISGLKAYLRHYLSPNPLLLPFHLISEVSRTIALAVRLFGNMMSLEMTALLILMVAGFLAPIPILVLHIIEALVQAYIFGMLALVYIASGIQAQSLHQPQPKTTE</sequence>
<protein>
    <recommendedName>
        <fullName evidence="11 12">ATP synthase subunit a</fullName>
    </recommendedName>
    <alternativeName>
        <fullName evidence="11">ATP synthase F0 sector subunit a</fullName>
    </alternativeName>
    <alternativeName>
        <fullName evidence="11">F-ATPase subunit 6</fullName>
    </alternativeName>
</protein>
<evidence type="ECO:0000256" key="3">
    <source>
        <dbReference type="ARBA" id="ARBA00022448"/>
    </source>
</evidence>
<comment type="subcellular location">
    <subcellularLocation>
        <location evidence="11 12">Cell membrane</location>
        <topology evidence="11 12">Multi-pass membrane protein</topology>
    </subcellularLocation>
    <subcellularLocation>
        <location evidence="1">Membrane</location>
        <topology evidence="1">Multi-pass membrane protein</topology>
    </subcellularLocation>
</comment>
<keyword evidence="4 11" id="KW-0138">CF(0)</keyword>
<reference evidence="13 14" key="2">
    <citation type="submission" date="2020-11" db="EMBL/GenBank/DDBJ databases">
        <title>Sulfur oxidizing isolate from Hospital Hole Sinkhole.</title>
        <authorList>
            <person name="Scott K.M."/>
        </authorList>
    </citation>
    <scope>NUCLEOTIDE SEQUENCE [LARGE SCALE GENOMIC DNA]</scope>
    <source>
        <strain evidence="13 14">HH1</strain>
    </source>
</reference>
<dbReference type="PANTHER" id="PTHR42823">
    <property type="entry name" value="ATP SYNTHASE SUBUNIT A, CHLOROPLASTIC"/>
    <property type="match status" value="1"/>
</dbReference>
<dbReference type="InterPro" id="IPR000568">
    <property type="entry name" value="ATP_synth_F0_asu"/>
</dbReference>
<evidence type="ECO:0000256" key="6">
    <source>
        <dbReference type="ARBA" id="ARBA00022781"/>
    </source>
</evidence>
<proteinExistence type="inferred from homology"/>
<dbReference type="NCBIfam" id="TIGR01131">
    <property type="entry name" value="ATP_synt_6_or_A"/>
    <property type="match status" value="1"/>
</dbReference>
<comment type="caution">
    <text evidence="13">The sequence shown here is derived from an EMBL/GenBank/DDBJ whole genome shotgun (WGS) entry which is preliminary data.</text>
</comment>
<dbReference type="Pfam" id="PF00119">
    <property type="entry name" value="ATP-synt_A"/>
    <property type="match status" value="1"/>
</dbReference>
<evidence type="ECO:0000256" key="12">
    <source>
        <dbReference type="RuleBase" id="RU000483"/>
    </source>
</evidence>
<evidence type="ECO:0000256" key="9">
    <source>
        <dbReference type="ARBA" id="ARBA00023136"/>
    </source>
</evidence>
<evidence type="ECO:0000256" key="11">
    <source>
        <dbReference type="HAMAP-Rule" id="MF_01393"/>
    </source>
</evidence>
<dbReference type="InterPro" id="IPR045082">
    <property type="entry name" value="ATP_syn_F0_a_bact/chloroplast"/>
</dbReference>
<keyword evidence="3 11" id="KW-0813">Transport</keyword>
<gene>
    <name evidence="11" type="primary">atpB</name>
    <name evidence="13" type="ORF">H8792_005105</name>
</gene>
<keyword evidence="10 11" id="KW-0066">ATP synthesis</keyword>
<dbReference type="EMBL" id="JACBGI020000006">
    <property type="protein sequence ID" value="MBF6057713.1"/>
    <property type="molecule type" value="Genomic_DNA"/>
</dbReference>
<accession>A0ABS0BX94</accession>
<dbReference type="SUPFAM" id="SSF81336">
    <property type="entry name" value="F1F0 ATP synthase subunit A"/>
    <property type="match status" value="1"/>
</dbReference>
<dbReference type="InterPro" id="IPR035908">
    <property type="entry name" value="F0_ATP_A_sf"/>
</dbReference>
<evidence type="ECO:0000256" key="2">
    <source>
        <dbReference type="ARBA" id="ARBA00006810"/>
    </source>
</evidence>
<feature type="transmembrane region" description="Helical" evidence="11">
    <location>
        <begin position="173"/>
        <end position="196"/>
    </location>
</feature>
<dbReference type="Gene3D" id="1.20.120.220">
    <property type="entry name" value="ATP synthase, F0 complex, subunit A"/>
    <property type="match status" value="1"/>
</dbReference>
<organism evidence="13 14">
    <name type="scientific">Thiomicrorhabdus heinhorstiae</name>
    <dbReference type="NCBI Taxonomy" id="2748010"/>
    <lineage>
        <taxon>Bacteria</taxon>
        <taxon>Pseudomonadati</taxon>
        <taxon>Pseudomonadota</taxon>
        <taxon>Gammaproteobacteria</taxon>
        <taxon>Thiotrichales</taxon>
        <taxon>Piscirickettsiaceae</taxon>
        <taxon>Thiomicrorhabdus</taxon>
    </lineage>
</organism>
<comment type="similarity">
    <text evidence="2 11 12">Belongs to the ATPase A chain family.</text>
</comment>
<dbReference type="PROSITE" id="PS00449">
    <property type="entry name" value="ATPASE_A"/>
    <property type="match status" value="1"/>
</dbReference>
<evidence type="ECO:0000256" key="1">
    <source>
        <dbReference type="ARBA" id="ARBA00004141"/>
    </source>
</evidence>
<evidence type="ECO:0000256" key="10">
    <source>
        <dbReference type="ARBA" id="ARBA00023310"/>
    </source>
</evidence>
<keyword evidence="11" id="KW-1003">Cell membrane</keyword>
<dbReference type="PANTHER" id="PTHR42823:SF3">
    <property type="entry name" value="ATP SYNTHASE SUBUNIT A, CHLOROPLASTIC"/>
    <property type="match status" value="1"/>
</dbReference>
<feature type="transmembrane region" description="Helical" evidence="11">
    <location>
        <begin position="109"/>
        <end position="126"/>
    </location>
</feature>
<comment type="function">
    <text evidence="11 12">Key component of the proton channel; it plays a direct role in the translocation of protons across the membrane.</text>
</comment>
<evidence type="ECO:0000256" key="8">
    <source>
        <dbReference type="ARBA" id="ARBA00023065"/>
    </source>
</evidence>
<evidence type="ECO:0000256" key="7">
    <source>
        <dbReference type="ARBA" id="ARBA00022989"/>
    </source>
</evidence>
<dbReference type="Proteomes" id="UP001193680">
    <property type="component" value="Unassembled WGS sequence"/>
</dbReference>